<dbReference type="AlphaFoldDB" id="A0A2J6S6S8"/>
<dbReference type="STRING" id="1149755.A0A2J6S6S8"/>
<dbReference type="PANTHER" id="PTHR48174">
    <property type="entry name" value="DUF946 FAMILY PROTEIN"/>
    <property type="match status" value="1"/>
</dbReference>
<dbReference type="OrthoDB" id="188042at2759"/>
<evidence type="ECO:0000313" key="2">
    <source>
        <dbReference type="Proteomes" id="UP000235786"/>
    </source>
</evidence>
<dbReference type="InterPro" id="IPR009291">
    <property type="entry name" value="Vps62"/>
</dbReference>
<sequence length="385" mass="43268">MGQPETTIGEGREMVEVEKGELYYVCEENVRVPRWQETGPRAYICKVTVIFLLLFLLWQHARSAFARPPRYARQVAGVPQYVLDYAPLVWLDIGEEYFPSDMYAQIANTHPEINLTTIANPPTPLTLHNLDVLNDYGNDGMDVYLTSNIDVTEGPKWLDGVVPDSTGETRDAISCAVVVNDRGSGNVDAFYMYFYAYNLGNTVLGRELGDHIGDWEHNMIRFKDGIPEAMWFSQHANGQAFTYKALEKEGLRPITYSAVGSHANYAVVGAHDHAIPDLNLPYGFLLDFTSQGQLWDPTLSTYFYNYHADTGSFDAINESPLGAMHFKGKWGDEQYLDSDPKQPPPFFGFRKFVGGPTGPWDKQLNRTNVCPETGIPCIIRENLGP</sequence>
<gene>
    <name evidence="1" type="ORF">L207DRAFT_629016</name>
</gene>
<evidence type="ECO:0000313" key="1">
    <source>
        <dbReference type="EMBL" id="PMD46471.1"/>
    </source>
</evidence>
<evidence type="ECO:0008006" key="3">
    <source>
        <dbReference type="Google" id="ProtNLM"/>
    </source>
</evidence>
<accession>A0A2J6S6S8</accession>
<dbReference type="EMBL" id="KZ613939">
    <property type="protein sequence ID" value="PMD46471.1"/>
    <property type="molecule type" value="Genomic_DNA"/>
</dbReference>
<protein>
    <recommendedName>
        <fullName evidence="3">Vacuolar protein sorting-associated protein 62</fullName>
    </recommendedName>
</protein>
<keyword evidence="2" id="KW-1185">Reference proteome</keyword>
<dbReference type="PANTHER" id="PTHR48174:SF5">
    <property type="entry name" value="VACUOLAR PROTEIN SORTING-ASSOCIATED PROTEIN 62"/>
    <property type="match status" value="1"/>
</dbReference>
<dbReference type="Pfam" id="PF06101">
    <property type="entry name" value="Vps62"/>
    <property type="match status" value="1"/>
</dbReference>
<proteinExistence type="predicted"/>
<organism evidence="1 2">
    <name type="scientific">Hyaloscypha variabilis (strain UAMH 11265 / GT02V1 / F)</name>
    <name type="common">Meliniomyces variabilis</name>
    <dbReference type="NCBI Taxonomy" id="1149755"/>
    <lineage>
        <taxon>Eukaryota</taxon>
        <taxon>Fungi</taxon>
        <taxon>Dikarya</taxon>
        <taxon>Ascomycota</taxon>
        <taxon>Pezizomycotina</taxon>
        <taxon>Leotiomycetes</taxon>
        <taxon>Helotiales</taxon>
        <taxon>Hyaloscyphaceae</taxon>
        <taxon>Hyaloscypha</taxon>
        <taxon>Hyaloscypha variabilis</taxon>
    </lineage>
</organism>
<dbReference type="Proteomes" id="UP000235786">
    <property type="component" value="Unassembled WGS sequence"/>
</dbReference>
<reference evidence="1 2" key="1">
    <citation type="submission" date="2016-04" db="EMBL/GenBank/DDBJ databases">
        <title>A degradative enzymes factory behind the ericoid mycorrhizal symbiosis.</title>
        <authorList>
            <consortium name="DOE Joint Genome Institute"/>
            <person name="Martino E."/>
            <person name="Morin E."/>
            <person name="Grelet G."/>
            <person name="Kuo A."/>
            <person name="Kohler A."/>
            <person name="Daghino S."/>
            <person name="Barry K."/>
            <person name="Choi C."/>
            <person name="Cichocki N."/>
            <person name="Clum A."/>
            <person name="Copeland A."/>
            <person name="Hainaut M."/>
            <person name="Haridas S."/>
            <person name="Labutti K."/>
            <person name="Lindquist E."/>
            <person name="Lipzen A."/>
            <person name="Khouja H.-R."/>
            <person name="Murat C."/>
            <person name="Ohm R."/>
            <person name="Olson A."/>
            <person name="Spatafora J."/>
            <person name="Veneault-Fourrey C."/>
            <person name="Henrissat B."/>
            <person name="Grigoriev I."/>
            <person name="Martin F."/>
            <person name="Perotto S."/>
        </authorList>
    </citation>
    <scope>NUCLEOTIDE SEQUENCE [LARGE SCALE GENOMIC DNA]</scope>
    <source>
        <strain evidence="1 2">F</strain>
    </source>
</reference>
<name>A0A2J6S6S8_HYAVF</name>